<keyword evidence="1" id="KW-0812">Transmembrane</keyword>
<evidence type="ECO:0000313" key="3">
    <source>
        <dbReference type="Proteomes" id="UP001610631"/>
    </source>
</evidence>
<accession>A0ABW7PED2</accession>
<keyword evidence="1" id="KW-0472">Membrane</keyword>
<sequence length="505" mass="52464">MTGRSPVARQRTVATAATAVLALVVSSVLTVALLRAFFPGRPDGPGRTGLYATGAPLLGSGESAWTATLPESGRRPPAGLMRGALGCVPLFQWATTARAVPRGQVTVAYSVGASPSRPAVVRGVRVVRGAAIPAPRGDDVGCAGWAPDERQTVMAAADDKPVRPVRLSLDQPGVRREAPLPVRAGGSATGLVTVTTAACTCGWWLELDVEENGRPVTVRVDDDGRPFTLAPPTAPLSSPADREFHSGPLSRAFGDPQQPQAGITVAAELVPPYDSWEAESDTPQDPAAAIGGEARLGGVACRRAYDSVMRAGGGPAGAHALALRISGPPLVEGAVLDASVRIETVRLDAAQRYRYSCARAGVDPISPADQPGIDRHLFPDTLHALGPFPSGSLKYDPSWSPERGVGLSMPLARNELFAFGTAGPDGRGTFGISAGIVPEQATYGMTVDVTVTLPTGERAAFTLTDHGTPFLLGPGRALLEPVHQQNLLEPFGGPHARYQEKLGPG</sequence>
<evidence type="ECO:0000256" key="1">
    <source>
        <dbReference type="SAM" id="Phobius"/>
    </source>
</evidence>
<organism evidence="2 3">
    <name type="scientific">Streptomyces racemochromogenes</name>
    <dbReference type="NCBI Taxonomy" id="67353"/>
    <lineage>
        <taxon>Bacteria</taxon>
        <taxon>Bacillati</taxon>
        <taxon>Actinomycetota</taxon>
        <taxon>Actinomycetes</taxon>
        <taxon>Kitasatosporales</taxon>
        <taxon>Streptomycetaceae</taxon>
        <taxon>Streptomyces</taxon>
    </lineage>
</organism>
<comment type="caution">
    <text evidence="2">The sequence shown here is derived from an EMBL/GenBank/DDBJ whole genome shotgun (WGS) entry which is preliminary data.</text>
</comment>
<feature type="transmembrane region" description="Helical" evidence="1">
    <location>
        <begin position="12"/>
        <end position="38"/>
    </location>
</feature>
<keyword evidence="1" id="KW-1133">Transmembrane helix</keyword>
<dbReference type="RefSeq" id="WP_395510163.1">
    <property type="nucleotide sequence ID" value="NZ_JBBDHD010000030.1"/>
</dbReference>
<evidence type="ECO:0000313" key="2">
    <source>
        <dbReference type="EMBL" id="MFH7596330.1"/>
    </source>
</evidence>
<dbReference type="Proteomes" id="UP001610631">
    <property type="component" value="Unassembled WGS sequence"/>
</dbReference>
<reference evidence="2 3" key="1">
    <citation type="submission" date="2024-03" db="EMBL/GenBank/DDBJ databases">
        <title>Whole genome sequencing of Streptomyces racemochromogenes, to identify antimicrobial biosynthetic gene clusters.</title>
        <authorList>
            <person name="Suryawanshi P."/>
            <person name="Krishnaraj P.U."/>
            <person name="Arun Y.P."/>
            <person name="Suryawanshi M.P."/>
            <person name="Rakshit O."/>
        </authorList>
    </citation>
    <scope>NUCLEOTIDE SEQUENCE [LARGE SCALE GENOMIC DNA]</scope>
    <source>
        <strain evidence="2 3">AUDT626</strain>
    </source>
</reference>
<keyword evidence="3" id="KW-1185">Reference proteome</keyword>
<gene>
    <name evidence="2" type="ORF">WDV06_14665</name>
</gene>
<dbReference type="EMBL" id="JBBDHD010000030">
    <property type="protein sequence ID" value="MFH7596330.1"/>
    <property type="molecule type" value="Genomic_DNA"/>
</dbReference>
<proteinExistence type="predicted"/>
<name>A0ABW7PED2_9ACTN</name>
<protein>
    <submittedName>
        <fullName evidence="2">Uncharacterized protein</fullName>
    </submittedName>
</protein>